<dbReference type="SUPFAM" id="SSF116726">
    <property type="entry name" value="TrkA C-terminal domain-like"/>
    <property type="match status" value="1"/>
</dbReference>
<proteinExistence type="predicted"/>
<organism evidence="8 9">
    <name type="scientific">Candidatus Scalindua japonica</name>
    <dbReference type="NCBI Taxonomy" id="1284222"/>
    <lineage>
        <taxon>Bacteria</taxon>
        <taxon>Pseudomonadati</taxon>
        <taxon>Planctomycetota</taxon>
        <taxon>Candidatus Brocadiia</taxon>
        <taxon>Candidatus Brocadiales</taxon>
        <taxon>Candidatus Scalinduaceae</taxon>
        <taxon>Candidatus Scalindua</taxon>
    </lineage>
</organism>
<evidence type="ECO:0000256" key="1">
    <source>
        <dbReference type="ARBA" id="ARBA00004141"/>
    </source>
</evidence>
<keyword evidence="5 6" id="KW-0472">Membrane</keyword>
<dbReference type="RefSeq" id="WP_096895314.1">
    <property type="nucleotide sequence ID" value="NZ_BAOS01000028.1"/>
</dbReference>
<dbReference type="InterPro" id="IPR006153">
    <property type="entry name" value="Cation/H_exchanger_TM"/>
</dbReference>
<name>A0A286U1J7_9BACT</name>
<sequence length="641" mass="70773">MDDYLTILFFVASFGMVALASKQIAEYFSKIKLPLISGFIFTGVIAGPYVLKLINVEVITQVHFVDELSLGFIAFAAGSELFLKEYKDHFRSIRIITTSLALGAFIICSTAVYLIADYIPFMSDMPNPSRLAIALLAGAILVARSPASAIAIIKEMRAKGRFTRTVIGVTVVIDVLVIMIFAITSTIADAIFTQLNFDYSFVLLLLGEFAISIVLGVVIGKILQGVLSLRVPDKIKTAFVLLTGYLVFLFSEYLREISDQYLSFEVLLEPLLLCMIGSFFVVNFTNRRNELSKVLQQAGPTVYIIFFTLAGASMELDVLAGVWHIALALFFVRIFSLFVGTFTGGVIAGERMRHNRLAWMGYITQAGVGLGLAKEVAVEFPDWGREFSSIIMAIIILNQLVGPLLFKWVLVLVKESHLRDKFGSESKRSAIIFGQDARAITLDIQLRSHFWNVKVISTELRDSVRAASHGTELIPVDDFSLKTLKEVGCNSAGTIVTILPDDDSYNICELAYENFPKTKLVVDLDERDISRRFEELGALTVIESTAIVSLLDHFVRSPAGSSLLLGMTSNKDIIDIEVTNPDLYGTLLSDLKLPLDILILSIQRAGETVFVHGNIRFEKGDKITVVGTNEGLKEVSLKFSS</sequence>
<feature type="transmembrane region" description="Helical" evidence="6">
    <location>
        <begin position="33"/>
        <end position="51"/>
    </location>
</feature>
<dbReference type="Pfam" id="PF00999">
    <property type="entry name" value="Na_H_Exchanger"/>
    <property type="match status" value="1"/>
</dbReference>
<dbReference type="OrthoDB" id="9793589at2"/>
<dbReference type="Pfam" id="PF02254">
    <property type="entry name" value="TrkA_N"/>
    <property type="match status" value="1"/>
</dbReference>
<evidence type="ECO:0000256" key="4">
    <source>
        <dbReference type="ARBA" id="ARBA00022989"/>
    </source>
</evidence>
<feature type="transmembrane region" description="Helical" evidence="6">
    <location>
        <begin position="165"/>
        <end position="187"/>
    </location>
</feature>
<dbReference type="GO" id="GO:0008324">
    <property type="term" value="F:monoatomic cation transmembrane transporter activity"/>
    <property type="evidence" value="ECO:0007669"/>
    <property type="project" value="InterPro"/>
</dbReference>
<keyword evidence="2" id="KW-0633">Potassium transport</keyword>
<feature type="transmembrane region" description="Helical" evidence="6">
    <location>
        <begin position="235"/>
        <end position="254"/>
    </location>
</feature>
<dbReference type="SUPFAM" id="SSF51735">
    <property type="entry name" value="NAD(P)-binding Rossmann-fold domains"/>
    <property type="match status" value="1"/>
</dbReference>
<dbReference type="Gene3D" id="1.20.1530.20">
    <property type="match status" value="1"/>
</dbReference>
<evidence type="ECO:0000313" key="9">
    <source>
        <dbReference type="Proteomes" id="UP000218542"/>
    </source>
</evidence>
<dbReference type="EMBL" id="BAOS01000028">
    <property type="protein sequence ID" value="GAX61941.1"/>
    <property type="molecule type" value="Genomic_DNA"/>
</dbReference>
<dbReference type="InterPro" id="IPR036291">
    <property type="entry name" value="NAD(P)-bd_dom_sf"/>
</dbReference>
<feature type="transmembrane region" description="Helical" evidence="6">
    <location>
        <begin position="131"/>
        <end position="153"/>
    </location>
</feature>
<keyword evidence="9" id="KW-1185">Reference proteome</keyword>
<feature type="transmembrane region" description="Helical" evidence="6">
    <location>
        <begin position="199"/>
        <end position="223"/>
    </location>
</feature>
<keyword evidence="3 6" id="KW-0812">Transmembrane</keyword>
<evidence type="ECO:0000256" key="2">
    <source>
        <dbReference type="ARBA" id="ARBA00022538"/>
    </source>
</evidence>
<reference evidence="9" key="1">
    <citation type="journal article" date="2017" name="Environ. Microbiol. Rep.">
        <title>Genetic Diversity of Marine Anaerobic Ammonium-Oxidizing Bacteria as Revealed by Genomic and Proteomic Analyses of 'Candidatus Scalindua japonica'.</title>
        <authorList>
            <person name="Oshiki M."/>
            <person name="Mizuto K."/>
            <person name="Kimura Z."/>
            <person name="Kindaichi T."/>
            <person name="Satoh H."/>
            <person name="Okabe S."/>
        </authorList>
    </citation>
    <scope>NUCLEOTIDE SEQUENCE [LARGE SCALE GENOMIC DNA]</scope>
    <source>
        <strain evidence="9">husup-a2</strain>
    </source>
</reference>
<feature type="transmembrane region" description="Helical" evidence="6">
    <location>
        <begin position="322"/>
        <end position="347"/>
    </location>
</feature>
<comment type="caution">
    <text evidence="8">The sequence shown here is derived from an EMBL/GenBank/DDBJ whole genome shotgun (WGS) entry which is preliminary data.</text>
</comment>
<dbReference type="Gene3D" id="3.30.70.1450">
    <property type="entry name" value="Regulator of K+ conductance, C-terminal domain"/>
    <property type="match status" value="1"/>
</dbReference>
<dbReference type="PANTHER" id="PTHR43021">
    <property type="entry name" value="NA(+)/H(+) ANTIPORTER-RELATED"/>
    <property type="match status" value="1"/>
</dbReference>
<evidence type="ECO:0000313" key="8">
    <source>
        <dbReference type="EMBL" id="GAX61941.1"/>
    </source>
</evidence>
<dbReference type="GO" id="GO:0016020">
    <property type="term" value="C:membrane"/>
    <property type="evidence" value="ECO:0007669"/>
    <property type="project" value="UniProtKB-SubCell"/>
</dbReference>
<dbReference type="Proteomes" id="UP000218542">
    <property type="component" value="Unassembled WGS sequence"/>
</dbReference>
<feature type="transmembrane region" description="Helical" evidence="6">
    <location>
        <begin position="390"/>
        <end position="413"/>
    </location>
</feature>
<dbReference type="Pfam" id="PF02080">
    <property type="entry name" value="TrkA_C"/>
    <property type="match status" value="1"/>
</dbReference>
<feature type="transmembrane region" description="Helical" evidence="6">
    <location>
        <begin position="6"/>
        <end position="21"/>
    </location>
</feature>
<dbReference type="InterPro" id="IPR038770">
    <property type="entry name" value="Na+/solute_symporter_sf"/>
</dbReference>
<dbReference type="InterPro" id="IPR006037">
    <property type="entry name" value="RCK_C"/>
</dbReference>
<dbReference type="GO" id="GO:1902600">
    <property type="term" value="P:proton transmembrane transport"/>
    <property type="evidence" value="ECO:0007669"/>
    <property type="project" value="InterPro"/>
</dbReference>
<keyword evidence="2" id="KW-0813">Transport</keyword>
<evidence type="ECO:0000256" key="5">
    <source>
        <dbReference type="ARBA" id="ARBA00023136"/>
    </source>
</evidence>
<gene>
    <name evidence="8" type="ORF">SCALIN_C28_0143</name>
</gene>
<feature type="transmembrane region" description="Helical" evidence="6">
    <location>
        <begin position="298"/>
        <end position="316"/>
    </location>
</feature>
<evidence type="ECO:0000256" key="3">
    <source>
        <dbReference type="ARBA" id="ARBA00022692"/>
    </source>
</evidence>
<evidence type="ECO:0000256" key="6">
    <source>
        <dbReference type="SAM" id="Phobius"/>
    </source>
</evidence>
<accession>A0A286U1J7</accession>
<feature type="domain" description="RCK C-terminal" evidence="7">
    <location>
        <begin position="560"/>
        <end position="641"/>
    </location>
</feature>
<dbReference type="GO" id="GO:0015297">
    <property type="term" value="F:antiporter activity"/>
    <property type="evidence" value="ECO:0007669"/>
    <property type="project" value="InterPro"/>
</dbReference>
<dbReference type="PROSITE" id="PS51202">
    <property type="entry name" value="RCK_C"/>
    <property type="match status" value="1"/>
</dbReference>
<keyword evidence="2" id="KW-0406">Ion transport</keyword>
<comment type="subcellular location">
    <subcellularLocation>
        <location evidence="1">Membrane</location>
        <topology evidence="1">Multi-pass membrane protein</topology>
    </subcellularLocation>
</comment>
<feature type="transmembrane region" description="Helical" evidence="6">
    <location>
        <begin position="266"/>
        <end position="286"/>
    </location>
</feature>
<dbReference type="AlphaFoldDB" id="A0A286U1J7"/>
<keyword evidence="4 6" id="KW-1133">Transmembrane helix</keyword>
<feature type="transmembrane region" description="Helical" evidence="6">
    <location>
        <begin position="95"/>
        <end position="116"/>
    </location>
</feature>
<protein>
    <submittedName>
        <fullName evidence="8">K+ transport systems, NAD-binding component</fullName>
    </submittedName>
</protein>
<dbReference type="InterPro" id="IPR003148">
    <property type="entry name" value="RCK_N"/>
</dbReference>
<dbReference type="Gene3D" id="3.40.50.720">
    <property type="entry name" value="NAD(P)-binding Rossmann-like Domain"/>
    <property type="match status" value="1"/>
</dbReference>
<evidence type="ECO:0000259" key="7">
    <source>
        <dbReference type="PROSITE" id="PS51202"/>
    </source>
</evidence>
<dbReference type="InterPro" id="IPR036721">
    <property type="entry name" value="RCK_C_sf"/>
</dbReference>
<dbReference type="GO" id="GO:0006813">
    <property type="term" value="P:potassium ion transport"/>
    <property type="evidence" value="ECO:0007669"/>
    <property type="project" value="UniProtKB-KW"/>
</dbReference>
<dbReference type="PANTHER" id="PTHR43021:SF2">
    <property type="entry name" value="CATION_H+ EXCHANGER DOMAIN-CONTAINING PROTEIN"/>
    <property type="match status" value="1"/>
</dbReference>
<feature type="transmembrane region" description="Helical" evidence="6">
    <location>
        <begin position="63"/>
        <end position="83"/>
    </location>
</feature>
<keyword evidence="2" id="KW-0630">Potassium</keyword>